<gene>
    <name evidence="2" type="ORF">DOTSEDRAFT_71166</name>
</gene>
<sequence>MQYTTITAVFALFASAVTAMPAAVPADAGALVARNGNWVEEYPFVKTWLPYRKLDGAWCKPDDEDYSYSTAYSASSYTSYGYRYSSGHLQARNYDWRREYPHVKFWLPYRKQGGGWCKPEDDDYSYTVAYSSSSYTSYSYSDSH</sequence>
<evidence type="ECO:0000313" key="2">
    <source>
        <dbReference type="EMBL" id="EME45342.1"/>
    </source>
</evidence>
<dbReference type="EMBL" id="KB446538">
    <property type="protein sequence ID" value="EME45342.1"/>
    <property type="molecule type" value="Genomic_DNA"/>
</dbReference>
<accession>N1PPN4</accession>
<organism evidence="2 3">
    <name type="scientific">Dothistroma septosporum (strain NZE10 / CBS 128990)</name>
    <name type="common">Red band needle blight fungus</name>
    <name type="synonym">Mycosphaerella pini</name>
    <dbReference type="NCBI Taxonomy" id="675120"/>
    <lineage>
        <taxon>Eukaryota</taxon>
        <taxon>Fungi</taxon>
        <taxon>Dikarya</taxon>
        <taxon>Ascomycota</taxon>
        <taxon>Pezizomycotina</taxon>
        <taxon>Dothideomycetes</taxon>
        <taxon>Dothideomycetidae</taxon>
        <taxon>Mycosphaerellales</taxon>
        <taxon>Mycosphaerellaceae</taxon>
        <taxon>Dothistroma</taxon>
    </lineage>
</organism>
<proteinExistence type="predicted"/>
<dbReference type="Proteomes" id="UP000016933">
    <property type="component" value="Unassembled WGS sequence"/>
</dbReference>
<name>N1PPN4_DOTSN</name>
<reference evidence="3" key="1">
    <citation type="journal article" date="2012" name="PLoS Genet.">
        <title>The genomes of the fungal plant pathogens Cladosporium fulvum and Dothistroma septosporum reveal adaptation to different hosts and lifestyles but also signatures of common ancestry.</title>
        <authorList>
            <person name="de Wit P.J.G.M."/>
            <person name="van der Burgt A."/>
            <person name="Oekmen B."/>
            <person name="Stergiopoulos I."/>
            <person name="Abd-Elsalam K.A."/>
            <person name="Aerts A.L."/>
            <person name="Bahkali A.H."/>
            <person name="Beenen H.G."/>
            <person name="Chettri P."/>
            <person name="Cox M.P."/>
            <person name="Datema E."/>
            <person name="de Vries R.P."/>
            <person name="Dhillon B."/>
            <person name="Ganley A.R."/>
            <person name="Griffiths S.A."/>
            <person name="Guo Y."/>
            <person name="Hamelin R.C."/>
            <person name="Henrissat B."/>
            <person name="Kabir M.S."/>
            <person name="Jashni M.K."/>
            <person name="Kema G."/>
            <person name="Klaubauf S."/>
            <person name="Lapidus A."/>
            <person name="Levasseur A."/>
            <person name="Lindquist E."/>
            <person name="Mehrabi R."/>
            <person name="Ohm R.A."/>
            <person name="Owen T.J."/>
            <person name="Salamov A."/>
            <person name="Schwelm A."/>
            <person name="Schijlen E."/>
            <person name="Sun H."/>
            <person name="van den Burg H.A."/>
            <person name="van Ham R.C.H.J."/>
            <person name="Zhang S."/>
            <person name="Goodwin S.B."/>
            <person name="Grigoriev I.V."/>
            <person name="Collemare J."/>
            <person name="Bradshaw R.E."/>
        </authorList>
    </citation>
    <scope>NUCLEOTIDE SEQUENCE [LARGE SCALE GENOMIC DNA]</scope>
    <source>
        <strain evidence="3">NZE10 / CBS 128990</strain>
    </source>
</reference>
<protein>
    <submittedName>
        <fullName evidence="2">Uncharacterized protein</fullName>
    </submittedName>
</protein>
<reference evidence="2 3" key="2">
    <citation type="journal article" date="2012" name="PLoS Pathog.">
        <title>Diverse lifestyles and strategies of plant pathogenesis encoded in the genomes of eighteen Dothideomycetes fungi.</title>
        <authorList>
            <person name="Ohm R.A."/>
            <person name="Feau N."/>
            <person name="Henrissat B."/>
            <person name="Schoch C.L."/>
            <person name="Horwitz B.A."/>
            <person name="Barry K.W."/>
            <person name="Condon B.J."/>
            <person name="Copeland A.C."/>
            <person name="Dhillon B."/>
            <person name="Glaser F."/>
            <person name="Hesse C.N."/>
            <person name="Kosti I."/>
            <person name="LaButti K."/>
            <person name="Lindquist E.A."/>
            <person name="Lucas S."/>
            <person name="Salamov A.A."/>
            <person name="Bradshaw R.E."/>
            <person name="Ciuffetti L."/>
            <person name="Hamelin R.C."/>
            <person name="Kema G.H.J."/>
            <person name="Lawrence C."/>
            <person name="Scott J.A."/>
            <person name="Spatafora J.W."/>
            <person name="Turgeon B.G."/>
            <person name="de Wit P.J.G.M."/>
            <person name="Zhong S."/>
            <person name="Goodwin S.B."/>
            <person name="Grigoriev I.V."/>
        </authorList>
    </citation>
    <scope>NUCLEOTIDE SEQUENCE [LARGE SCALE GENOMIC DNA]</scope>
    <source>
        <strain evidence="3">NZE10 / CBS 128990</strain>
    </source>
</reference>
<feature type="chain" id="PRO_5004109996" evidence="1">
    <location>
        <begin position="20"/>
        <end position="144"/>
    </location>
</feature>
<dbReference type="OMA" id="YSHAYSY"/>
<dbReference type="HOGENOM" id="CLU_1796432_0_0_1"/>
<dbReference type="AlphaFoldDB" id="N1PPN4"/>
<evidence type="ECO:0000313" key="3">
    <source>
        <dbReference type="Proteomes" id="UP000016933"/>
    </source>
</evidence>
<feature type="signal peptide" evidence="1">
    <location>
        <begin position="1"/>
        <end position="19"/>
    </location>
</feature>
<keyword evidence="1" id="KW-0732">Signal</keyword>
<keyword evidence="3" id="KW-1185">Reference proteome</keyword>
<evidence type="ECO:0000256" key="1">
    <source>
        <dbReference type="SAM" id="SignalP"/>
    </source>
</evidence>